<gene>
    <name evidence="1" type="ORF">DERYTH_LOCUS24908</name>
</gene>
<protein>
    <submittedName>
        <fullName evidence="1">24376_t:CDS:1</fullName>
    </submittedName>
</protein>
<reference evidence="1" key="1">
    <citation type="submission" date="2021-06" db="EMBL/GenBank/DDBJ databases">
        <authorList>
            <person name="Kallberg Y."/>
            <person name="Tangrot J."/>
            <person name="Rosling A."/>
        </authorList>
    </citation>
    <scope>NUCLEOTIDE SEQUENCE</scope>
    <source>
        <strain evidence="1">MA453B</strain>
    </source>
</reference>
<evidence type="ECO:0000313" key="1">
    <source>
        <dbReference type="EMBL" id="CAG8808564.1"/>
    </source>
</evidence>
<feature type="non-terminal residue" evidence="1">
    <location>
        <position position="104"/>
    </location>
</feature>
<dbReference type="EMBL" id="CAJVPY010043935">
    <property type="protein sequence ID" value="CAG8808564.1"/>
    <property type="molecule type" value="Genomic_DNA"/>
</dbReference>
<organism evidence="1 2">
    <name type="scientific">Dentiscutata erythropus</name>
    <dbReference type="NCBI Taxonomy" id="1348616"/>
    <lineage>
        <taxon>Eukaryota</taxon>
        <taxon>Fungi</taxon>
        <taxon>Fungi incertae sedis</taxon>
        <taxon>Mucoromycota</taxon>
        <taxon>Glomeromycotina</taxon>
        <taxon>Glomeromycetes</taxon>
        <taxon>Diversisporales</taxon>
        <taxon>Gigasporaceae</taxon>
        <taxon>Dentiscutata</taxon>
    </lineage>
</organism>
<evidence type="ECO:0000313" key="2">
    <source>
        <dbReference type="Proteomes" id="UP000789405"/>
    </source>
</evidence>
<accession>A0A9N9K3L0</accession>
<dbReference type="OrthoDB" id="10615451at2759"/>
<keyword evidence="2" id="KW-1185">Reference proteome</keyword>
<dbReference type="AlphaFoldDB" id="A0A9N9K3L0"/>
<sequence length="104" mass="11666">LDDMFGLDEGEDIVKVVKGLARISLAQITINHNDEDSRSNKKNSNQKKPIALVYTKPTSDWTILIPTMQALVALVPTSNRIVKDIDIKGVNFNNVDDYHEMDIV</sequence>
<name>A0A9N9K3L0_9GLOM</name>
<dbReference type="Proteomes" id="UP000789405">
    <property type="component" value="Unassembled WGS sequence"/>
</dbReference>
<comment type="caution">
    <text evidence="1">The sequence shown here is derived from an EMBL/GenBank/DDBJ whole genome shotgun (WGS) entry which is preliminary data.</text>
</comment>
<feature type="non-terminal residue" evidence="1">
    <location>
        <position position="1"/>
    </location>
</feature>
<proteinExistence type="predicted"/>